<proteinExistence type="predicted"/>
<feature type="transmembrane region" description="Helical" evidence="1">
    <location>
        <begin position="154"/>
        <end position="176"/>
    </location>
</feature>
<dbReference type="EMBL" id="RSCL01000005">
    <property type="protein sequence ID" value="RUT07125.1"/>
    <property type="molecule type" value="Genomic_DNA"/>
</dbReference>
<keyword evidence="1" id="KW-0472">Membrane</keyword>
<evidence type="ECO:0000313" key="2">
    <source>
        <dbReference type="EMBL" id="RUT07125.1"/>
    </source>
</evidence>
<reference evidence="2" key="2">
    <citation type="journal article" date="2019" name="Genome Biol. Evol.">
        <title>Day and night: Metabolic profiles and evolutionary relationships of six axenic non-marine cyanobacteria.</title>
        <authorList>
            <person name="Will S.E."/>
            <person name="Henke P."/>
            <person name="Boedeker C."/>
            <person name="Huang S."/>
            <person name="Brinkmann H."/>
            <person name="Rohde M."/>
            <person name="Jarek M."/>
            <person name="Friedl T."/>
            <person name="Seufert S."/>
            <person name="Schumacher M."/>
            <person name="Overmann J."/>
            <person name="Neumann-Schaal M."/>
            <person name="Petersen J."/>
        </authorList>
    </citation>
    <scope>NUCLEOTIDE SEQUENCE [LARGE SCALE GENOMIC DNA]</scope>
    <source>
        <strain evidence="2">PCC 7102</strain>
    </source>
</reference>
<dbReference type="Proteomes" id="UP000271624">
    <property type="component" value="Unassembled WGS sequence"/>
</dbReference>
<evidence type="ECO:0000256" key="1">
    <source>
        <dbReference type="SAM" id="Phobius"/>
    </source>
</evidence>
<reference evidence="2" key="1">
    <citation type="submission" date="2018-12" db="EMBL/GenBank/DDBJ databases">
        <authorList>
            <person name="Will S."/>
            <person name="Neumann-Schaal M."/>
            <person name="Henke P."/>
        </authorList>
    </citation>
    <scope>NUCLEOTIDE SEQUENCE</scope>
    <source>
        <strain evidence="2">PCC 7102</strain>
    </source>
</reference>
<protein>
    <submittedName>
        <fullName evidence="2">Uncharacterized protein</fullName>
    </submittedName>
</protein>
<dbReference type="OrthoDB" id="512726at2"/>
<feature type="transmembrane region" description="Helical" evidence="1">
    <location>
        <begin position="237"/>
        <end position="257"/>
    </location>
</feature>
<keyword evidence="1" id="KW-1133">Transmembrane helix</keyword>
<evidence type="ECO:0000313" key="3">
    <source>
        <dbReference type="Proteomes" id="UP000271624"/>
    </source>
</evidence>
<feature type="transmembrane region" description="Helical" evidence="1">
    <location>
        <begin position="122"/>
        <end position="148"/>
    </location>
</feature>
<organism evidence="2 3">
    <name type="scientific">Dulcicalothrix desertica PCC 7102</name>
    <dbReference type="NCBI Taxonomy" id="232991"/>
    <lineage>
        <taxon>Bacteria</taxon>
        <taxon>Bacillati</taxon>
        <taxon>Cyanobacteriota</taxon>
        <taxon>Cyanophyceae</taxon>
        <taxon>Nostocales</taxon>
        <taxon>Calotrichaceae</taxon>
        <taxon>Dulcicalothrix</taxon>
    </lineage>
</organism>
<keyword evidence="3" id="KW-1185">Reference proteome</keyword>
<dbReference type="RefSeq" id="WP_127080970.1">
    <property type="nucleotide sequence ID" value="NZ_RSCL01000005.1"/>
</dbReference>
<name>A0A3S1J3P1_9CYAN</name>
<accession>A0A3S1J3P1</accession>
<feature type="transmembrane region" description="Helical" evidence="1">
    <location>
        <begin position="41"/>
        <end position="59"/>
    </location>
</feature>
<feature type="transmembrane region" description="Helical" evidence="1">
    <location>
        <begin position="183"/>
        <end position="201"/>
    </location>
</feature>
<feature type="transmembrane region" description="Helical" evidence="1">
    <location>
        <begin position="71"/>
        <end position="90"/>
    </location>
</feature>
<comment type="caution">
    <text evidence="2">The sequence shown here is derived from an EMBL/GenBank/DDBJ whole genome shotgun (WGS) entry which is preliminary data.</text>
</comment>
<dbReference type="AlphaFoldDB" id="A0A3S1J3P1"/>
<keyword evidence="1" id="KW-0812">Transmembrane</keyword>
<gene>
    <name evidence="2" type="ORF">DSM106972_023860</name>
</gene>
<sequence length="264" mass="29289">MVVRSKSELQPITNSWLRGFRAVYNKELVRHFGNKRFLSQLVLWCAISASPAIGLTFGGSTELPIVRGTSLLTLFLWLGTVPMSIGTIILTQGAIIEEKMTQTLLWICSKPLSRPALIMGKFAGYAVFLGSIVLGVPALITYITAIIYGLPLLTFLPGFLISLLMIYLLLLFLLALTLMLGACFNHIGTVTAIAFFVYVGGASLNSNQQLQKIEPYTFSALQRYAVEIVSGRFHPEAWIAMGTTLLLTILFLLIAFWQMERYEL</sequence>